<dbReference type="Proteomes" id="UP000242180">
    <property type="component" value="Unassembled WGS sequence"/>
</dbReference>
<dbReference type="EMBL" id="MCGN01000020">
    <property type="protein sequence ID" value="ORY89185.1"/>
    <property type="molecule type" value="Genomic_DNA"/>
</dbReference>
<accession>A0A1X2GYX0</accession>
<evidence type="ECO:0000313" key="3">
    <source>
        <dbReference type="EMBL" id="ORY89185.1"/>
    </source>
</evidence>
<keyword evidence="4" id="KW-1185">Reference proteome</keyword>
<comment type="caution">
    <text evidence="3">The sequence shown here is derived from an EMBL/GenBank/DDBJ whole genome shotgun (WGS) entry which is preliminary data.</text>
</comment>
<evidence type="ECO:0000313" key="4">
    <source>
        <dbReference type="Proteomes" id="UP000242180"/>
    </source>
</evidence>
<name>A0A1X2GYX0_SYNRA</name>
<protein>
    <submittedName>
        <fullName evidence="3">Uncharacterized protein</fullName>
    </submittedName>
</protein>
<reference evidence="3 4" key="1">
    <citation type="submission" date="2016-07" db="EMBL/GenBank/DDBJ databases">
        <title>Pervasive Adenine N6-methylation of Active Genes in Fungi.</title>
        <authorList>
            <consortium name="DOE Joint Genome Institute"/>
            <person name="Mondo S.J."/>
            <person name="Dannebaum R.O."/>
            <person name="Kuo R.C."/>
            <person name="Labutti K."/>
            <person name="Haridas S."/>
            <person name="Kuo A."/>
            <person name="Salamov A."/>
            <person name="Ahrendt S.R."/>
            <person name="Lipzen A."/>
            <person name="Sullivan W."/>
            <person name="Andreopoulos W.B."/>
            <person name="Clum A."/>
            <person name="Lindquist E."/>
            <person name="Daum C."/>
            <person name="Ramamoorthy G.K."/>
            <person name="Gryganskyi A."/>
            <person name="Culley D."/>
            <person name="Magnuson J.K."/>
            <person name="James T.Y."/>
            <person name="O'Malley M.A."/>
            <person name="Stajich J.E."/>
            <person name="Spatafora J.W."/>
            <person name="Visel A."/>
            <person name="Grigoriev I.V."/>
        </authorList>
    </citation>
    <scope>NUCLEOTIDE SEQUENCE [LARGE SCALE GENOMIC DNA]</scope>
    <source>
        <strain evidence="3 4">NRRL 2496</strain>
    </source>
</reference>
<evidence type="ECO:0000256" key="2">
    <source>
        <dbReference type="SAM" id="Phobius"/>
    </source>
</evidence>
<dbReference type="AlphaFoldDB" id="A0A1X2GYX0"/>
<feature type="transmembrane region" description="Helical" evidence="2">
    <location>
        <begin position="60"/>
        <end position="83"/>
    </location>
</feature>
<evidence type="ECO:0000256" key="1">
    <source>
        <dbReference type="SAM" id="MobiDB-lite"/>
    </source>
</evidence>
<feature type="region of interest" description="Disordered" evidence="1">
    <location>
        <begin position="121"/>
        <end position="141"/>
    </location>
</feature>
<organism evidence="3 4">
    <name type="scientific">Syncephalastrum racemosum</name>
    <name type="common">Filamentous fungus</name>
    <dbReference type="NCBI Taxonomy" id="13706"/>
    <lineage>
        <taxon>Eukaryota</taxon>
        <taxon>Fungi</taxon>
        <taxon>Fungi incertae sedis</taxon>
        <taxon>Mucoromycota</taxon>
        <taxon>Mucoromycotina</taxon>
        <taxon>Mucoromycetes</taxon>
        <taxon>Mucorales</taxon>
        <taxon>Syncephalastraceae</taxon>
        <taxon>Syncephalastrum</taxon>
    </lineage>
</organism>
<sequence length="218" mass="24129">MNDSTRPSSSSPSAKSTTGEGAEHDGLDSIDGTTKGTVTAFAAEPMEDQASPTVVQLSTLTIGIIVCCVLVSVALMVVLFLLVRKRKLQQQQEQRDDPHEHPFGIELERPPYLRRVKDRLHPPHASFGQHPDYNEDDYDPVFSSILEHPPPPPPWGKYTMAQPIVTSPNTAAEVADPILASSLARQRAHDRVGFYKNPTHNEDTDEALRMSPTAYHVW</sequence>
<keyword evidence="2" id="KW-0812">Transmembrane</keyword>
<feature type="compositionally biased region" description="Low complexity" evidence="1">
    <location>
        <begin position="1"/>
        <end position="18"/>
    </location>
</feature>
<dbReference type="InParanoid" id="A0A1X2GYX0"/>
<keyword evidence="2" id="KW-0472">Membrane</keyword>
<keyword evidence="2" id="KW-1133">Transmembrane helix</keyword>
<feature type="region of interest" description="Disordered" evidence="1">
    <location>
        <begin position="1"/>
        <end position="33"/>
    </location>
</feature>
<proteinExistence type="predicted"/>
<gene>
    <name evidence="3" type="ORF">BCR43DRAFT_519448</name>
</gene>